<dbReference type="EMBL" id="BAAFGZ010000499">
    <property type="protein sequence ID" value="GAB0138827.1"/>
    <property type="molecule type" value="Genomic_DNA"/>
</dbReference>
<dbReference type="Pfam" id="PF12296">
    <property type="entry name" value="HsbA"/>
    <property type="match status" value="1"/>
</dbReference>
<feature type="signal peptide" evidence="2">
    <location>
        <begin position="1"/>
        <end position="15"/>
    </location>
</feature>
<dbReference type="PANTHER" id="PTHR38123:SF6">
    <property type="entry name" value="CELL WALL SERINE-THREONINE-RICH GALACTOMANNOPROTEIN MP1 (AFU_ORTHOLOGUE AFUA_4G03240)"/>
    <property type="match status" value="1"/>
</dbReference>
<evidence type="ECO:0008006" key="5">
    <source>
        <dbReference type="Google" id="ProtNLM"/>
    </source>
</evidence>
<feature type="region of interest" description="Disordered" evidence="1">
    <location>
        <begin position="169"/>
        <end position="222"/>
    </location>
</feature>
<proteinExistence type="predicted"/>
<name>A0ABQ0CZE7_9HYPO</name>
<dbReference type="InterPro" id="IPR021054">
    <property type="entry name" value="Cell_wall_mannoprotein_1"/>
</dbReference>
<accession>A0ABQ0CZE7</accession>
<gene>
    <name evidence="3" type="primary">g7049</name>
    <name evidence="3" type="ORF">EsDP_00007049</name>
</gene>
<comment type="caution">
    <text evidence="3">The sequence shown here is derived from an EMBL/GenBank/DDBJ whole genome shotgun (WGS) entry which is preliminary data.</text>
</comment>
<feature type="chain" id="PRO_5047358998" description="Cell wall protein" evidence="2">
    <location>
        <begin position="16"/>
        <end position="263"/>
    </location>
</feature>
<evidence type="ECO:0000313" key="3">
    <source>
        <dbReference type="EMBL" id="GAB0138827.1"/>
    </source>
</evidence>
<reference evidence="4" key="1">
    <citation type="submission" date="2024-06" db="EMBL/GenBank/DDBJ databases">
        <title>Draft Genome Sequences of Epichloe bromicola Strains Isolated from Elymus ciliaris.</title>
        <authorList>
            <consortium name="Epichloe bromicola genome sequencing consortium"/>
            <person name="Miura A."/>
            <person name="Imano S."/>
            <person name="Ashida A."/>
            <person name="Sato I."/>
            <person name="Chiba S."/>
            <person name="Tanaka A."/>
            <person name="Camagna M."/>
            <person name="Takemoto D."/>
        </authorList>
    </citation>
    <scope>NUCLEOTIDE SEQUENCE [LARGE SCALE GENOMIC DNA]</scope>
    <source>
        <strain evidence="4">DP</strain>
    </source>
</reference>
<feature type="compositionally biased region" description="Low complexity" evidence="1">
    <location>
        <begin position="210"/>
        <end position="219"/>
    </location>
</feature>
<evidence type="ECO:0000256" key="2">
    <source>
        <dbReference type="SAM" id="SignalP"/>
    </source>
</evidence>
<evidence type="ECO:0000313" key="4">
    <source>
        <dbReference type="Proteomes" id="UP001562357"/>
    </source>
</evidence>
<organism evidence="3 4">
    <name type="scientific">Epichloe bromicola</name>
    <dbReference type="NCBI Taxonomy" id="79588"/>
    <lineage>
        <taxon>Eukaryota</taxon>
        <taxon>Fungi</taxon>
        <taxon>Dikarya</taxon>
        <taxon>Ascomycota</taxon>
        <taxon>Pezizomycotina</taxon>
        <taxon>Sordariomycetes</taxon>
        <taxon>Hypocreomycetidae</taxon>
        <taxon>Hypocreales</taxon>
        <taxon>Clavicipitaceae</taxon>
        <taxon>Epichloe</taxon>
    </lineage>
</organism>
<evidence type="ECO:0000256" key="1">
    <source>
        <dbReference type="SAM" id="MobiDB-lite"/>
    </source>
</evidence>
<keyword evidence="2" id="KW-0732">Signal</keyword>
<dbReference type="PANTHER" id="PTHR38123">
    <property type="entry name" value="CELL WALL SERINE-THREONINE-RICH GALACTOMANNOPROTEIN MP1 (AFU_ORTHOLOGUE AFUA_4G03240)"/>
    <property type="match status" value="1"/>
</dbReference>
<feature type="compositionally biased region" description="Low complexity" evidence="1">
    <location>
        <begin position="177"/>
        <end position="190"/>
    </location>
</feature>
<dbReference type="Gene3D" id="1.20.1280.140">
    <property type="match status" value="1"/>
</dbReference>
<sequence>MKFLILTTLASTAFGAALYERDLATIKAAMTAAGTDIVGLDNSVKGFSGDPNSLLSASNKLIQTLKDGKAKVDPSSSLSLAEALGLQEPAKDLQSKGDALLASLKSKKDAIAAKGLCEATFTQASGVNTASKALIDSVVSKVPEAAQGIAKGIVAGLLKDLKEAEDTFSPANCKNSGTAPSAAPTSAAPTEAPPTTAPPAPTVTTPPAPTVTNPPGTNTDTCPAAPTVTVTEIDSSHCCTKKAPVTVTTTKKACPTKNALLRS</sequence>
<feature type="compositionally biased region" description="Pro residues" evidence="1">
    <location>
        <begin position="191"/>
        <end position="209"/>
    </location>
</feature>
<protein>
    <recommendedName>
        <fullName evidence="5">Cell wall protein</fullName>
    </recommendedName>
</protein>
<dbReference type="Proteomes" id="UP001562357">
    <property type="component" value="Unassembled WGS sequence"/>
</dbReference>
<keyword evidence="4" id="KW-1185">Reference proteome</keyword>